<dbReference type="InterPro" id="IPR002656">
    <property type="entry name" value="Acyl_transf_3_dom"/>
</dbReference>
<feature type="transmembrane region" description="Helical" evidence="2">
    <location>
        <begin position="31"/>
        <end position="55"/>
    </location>
</feature>
<sequence length="362" mass="38833">MTAATTRPAGSAPTPPGHPGKLRTVEMGRGIAALAVVAFHVNATASFNGLATSIWTGPLQFGVDFFFVLSGFIITYVHRADVGQTAKAWPYALKRFIRLYPLLWLVVGGWIVLRTLMGEMPSAAEAGTSLLLYPSTAMPVPNVVWTLRHEILFYLAFCVAIANRTAGLALFGAWTLAVLWQMAMIAGGNPVEGVGAMVLSSFVLDFVIGALVALLAARRRVDSWWPLVLGLVLVVAYSASWVVFGWSRTGTLDYTSWGNLLIPLGGLAFGLTLYGLLCVEDRVRVPQFAVLLGGASYAIYLVHVPVLAVLQRFIAPLGDGIAHVLLFAAASAAGVVVHLLFELPVTKALRNRLLPRRKPADA</sequence>
<dbReference type="PANTHER" id="PTHR23028">
    <property type="entry name" value="ACETYLTRANSFERASE"/>
    <property type="match status" value="1"/>
</dbReference>
<feature type="transmembrane region" description="Helical" evidence="2">
    <location>
        <begin position="61"/>
        <end position="78"/>
    </location>
</feature>
<gene>
    <name evidence="4" type="ORF">A6F65_02333</name>
</gene>
<organism evidence="4 5">
    <name type="scientific">Paraurantiacibacter namhicola</name>
    <dbReference type="NCBI Taxonomy" id="645517"/>
    <lineage>
        <taxon>Bacteria</taxon>
        <taxon>Pseudomonadati</taxon>
        <taxon>Pseudomonadota</taxon>
        <taxon>Alphaproteobacteria</taxon>
        <taxon>Sphingomonadales</taxon>
        <taxon>Erythrobacteraceae</taxon>
        <taxon>Paraurantiacibacter</taxon>
    </lineage>
</organism>
<dbReference type="EMBL" id="CP016545">
    <property type="protein sequence ID" value="ANU08616.1"/>
    <property type="molecule type" value="Genomic_DNA"/>
</dbReference>
<feature type="transmembrane region" description="Helical" evidence="2">
    <location>
        <begin position="256"/>
        <end position="277"/>
    </location>
</feature>
<feature type="transmembrane region" description="Helical" evidence="2">
    <location>
        <begin position="289"/>
        <end position="314"/>
    </location>
</feature>
<dbReference type="OrthoDB" id="9796461at2"/>
<dbReference type="KEGG" id="anh:A6F65_02333"/>
<keyword evidence="5" id="KW-1185">Reference proteome</keyword>
<evidence type="ECO:0000259" key="3">
    <source>
        <dbReference type="Pfam" id="PF01757"/>
    </source>
</evidence>
<dbReference type="Proteomes" id="UP000092698">
    <property type="component" value="Chromosome"/>
</dbReference>
<feature type="transmembrane region" description="Helical" evidence="2">
    <location>
        <begin position="151"/>
        <end position="174"/>
    </location>
</feature>
<reference evidence="4 5" key="1">
    <citation type="submission" date="2016-07" db="EMBL/GenBank/DDBJ databases">
        <title>Complete genome sequence of Altererythrobacter namhicola JCM 16345T, containing esterase-encoding genes.</title>
        <authorList>
            <person name="Cheng H."/>
            <person name="Wu Y.-H."/>
            <person name="Jian S.-L."/>
            <person name="Huo Y.-Y."/>
            <person name="Wang C.-S."/>
            <person name="Xu X.-W."/>
        </authorList>
    </citation>
    <scope>NUCLEOTIDE SEQUENCE [LARGE SCALE GENOMIC DNA]</scope>
    <source>
        <strain evidence="4 5">JCM 16345</strain>
    </source>
</reference>
<evidence type="ECO:0000256" key="1">
    <source>
        <dbReference type="SAM" id="MobiDB-lite"/>
    </source>
</evidence>
<keyword evidence="2" id="KW-0472">Membrane</keyword>
<dbReference type="STRING" id="645517.A6F65_02333"/>
<keyword evidence="2" id="KW-1133">Transmembrane helix</keyword>
<evidence type="ECO:0000256" key="2">
    <source>
        <dbReference type="SAM" id="Phobius"/>
    </source>
</evidence>
<dbReference type="InterPro" id="IPR050879">
    <property type="entry name" value="Acyltransferase_3"/>
</dbReference>
<dbReference type="Pfam" id="PF01757">
    <property type="entry name" value="Acyl_transf_3"/>
    <property type="match status" value="1"/>
</dbReference>
<feature type="transmembrane region" description="Helical" evidence="2">
    <location>
        <begin position="194"/>
        <end position="217"/>
    </location>
</feature>
<keyword evidence="4" id="KW-0012">Acyltransferase</keyword>
<dbReference type="AlphaFoldDB" id="A0A1C7DAV3"/>
<keyword evidence="2" id="KW-0812">Transmembrane</keyword>
<dbReference type="GO" id="GO:0016747">
    <property type="term" value="F:acyltransferase activity, transferring groups other than amino-acyl groups"/>
    <property type="evidence" value="ECO:0007669"/>
    <property type="project" value="InterPro"/>
</dbReference>
<feature type="transmembrane region" description="Helical" evidence="2">
    <location>
        <begin position="123"/>
        <end position="144"/>
    </location>
</feature>
<proteinExistence type="predicted"/>
<accession>A0A1C7DAV3</accession>
<dbReference type="GO" id="GO:0000271">
    <property type="term" value="P:polysaccharide biosynthetic process"/>
    <property type="evidence" value="ECO:0007669"/>
    <property type="project" value="TreeGrafter"/>
</dbReference>
<dbReference type="PANTHER" id="PTHR23028:SF131">
    <property type="entry name" value="BLR2367 PROTEIN"/>
    <property type="match status" value="1"/>
</dbReference>
<dbReference type="PATRIC" id="fig|645517.4.peg.2318"/>
<keyword evidence="4" id="KW-0808">Transferase</keyword>
<feature type="domain" description="Acyltransferase 3" evidence="3">
    <location>
        <begin position="26"/>
        <end position="337"/>
    </location>
</feature>
<evidence type="ECO:0000313" key="4">
    <source>
        <dbReference type="EMBL" id="ANU08616.1"/>
    </source>
</evidence>
<feature type="region of interest" description="Disordered" evidence="1">
    <location>
        <begin position="1"/>
        <end position="20"/>
    </location>
</feature>
<name>A0A1C7DAV3_9SPHN</name>
<dbReference type="RefSeq" id="WP_067788944.1">
    <property type="nucleotide sequence ID" value="NZ_CP016545.1"/>
</dbReference>
<dbReference type="GO" id="GO:0016020">
    <property type="term" value="C:membrane"/>
    <property type="evidence" value="ECO:0007669"/>
    <property type="project" value="TreeGrafter"/>
</dbReference>
<feature type="transmembrane region" description="Helical" evidence="2">
    <location>
        <begin position="99"/>
        <end position="117"/>
    </location>
</feature>
<feature type="transmembrane region" description="Helical" evidence="2">
    <location>
        <begin position="320"/>
        <end position="341"/>
    </location>
</feature>
<feature type="transmembrane region" description="Helical" evidence="2">
    <location>
        <begin position="224"/>
        <end position="244"/>
    </location>
</feature>
<protein>
    <submittedName>
        <fullName evidence="4">Acyltransferase family protein</fullName>
    </submittedName>
</protein>
<evidence type="ECO:0000313" key="5">
    <source>
        <dbReference type="Proteomes" id="UP000092698"/>
    </source>
</evidence>